<dbReference type="STRING" id="720554.Clocl_2478"/>
<dbReference type="CDD" id="cd04722">
    <property type="entry name" value="TIM_phosphate_binding"/>
    <property type="match status" value="1"/>
</dbReference>
<dbReference type="KEGG" id="ccl:Clocl_2478"/>
<reference evidence="3" key="1">
    <citation type="submission" date="2011-12" db="EMBL/GenBank/DDBJ databases">
        <title>Complete sequence of Clostridium clariflavum DSM 19732.</title>
        <authorList>
            <consortium name="US DOE Joint Genome Institute"/>
            <person name="Lucas S."/>
            <person name="Han J."/>
            <person name="Lapidus A."/>
            <person name="Cheng J.-F."/>
            <person name="Goodwin L."/>
            <person name="Pitluck S."/>
            <person name="Peters L."/>
            <person name="Teshima H."/>
            <person name="Detter J.C."/>
            <person name="Han C."/>
            <person name="Tapia R."/>
            <person name="Land M."/>
            <person name="Hauser L."/>
            <person name="Kyrpides N."/>
            <person name="Ivanova N."/>
            <person name="Pagani I."/>
            <person name="Kitzmiller T."/>
            <person name="Lynd L."/>
            <person name="Izquierdo J."/>
            <person name="Woyke T."/>
        </authorList>
    </citation>
    <scope>NUCLEOTIDE SEQUENCE [LARGE SCALE GENOMIC DNA]</scope>
    <source>
        <strain evidence="3">DSM 19732 / NBRC 101661 / EBR45</strain>
    </source>
</reference>
<dbReference type="RefSeq" id="WP_014255621.1">
    <property type="nucleotide sequence ID" value="NC_016627.1"/>
</dbReference>
<accession>G8LZW3</accession>
<sequence>MSNSSFIARGKQFVIGMVHCLPLPGTPGFCGDMQKIIDQAVNDALVLEEAGMDAIIIENMGDNPFGVVLDTEQACALAAISAIIAQKVKIPIGIDAAMNDYKTSLSIAKAVGGSFVRIPVFVDTVEFFGGIITPCAREAMIFRKNLQAEDIKILADIQVKHTHMVLPHVSIEDSAKAAESCGADAIIVTGTHIGVETPIDIIKRVRNVTKLPLIAGSGVKTSNIKEQLSIADGAIVGSSLKEGGIIENPVSLKLSSELINALKG</sequence>
<dbReference type="PANTHER" id="PTHR21381">
    <property type="entry name" value="ZGC:162297"/>
    <property type="match status" value="1"/>
</dbReference>
<evidence type="ECO:0000313" key="2">
    <source>
        <dbReference type="EMBL" id="AEV69053.1"/>
    </source>
</evidence>
<comment type="similarity">
    <text evidence="1">Belongs to the BtpA family.</text>
</comment>
<keyword evidence="3" id="KW-1185">Reference proteome</keyword>
<dbReference type="Pfam" id="PF03437">
    <property type="entry name" value="BtpA"/>
    <property type="match status" value="1"/>
</dbReference>
<protein>
    <submittedName>
        <fullName evidence="2">Membrane complex biogenesis protein, BtpA family</fullName>
    </submittedName>
</protein>
<dbReference type="NCBIfam" id="TIGR00259">
    <property type="entry name" value="thylakoid_BtpA"/>
    <property type="match status" value="1"/>
</dbReference>
<evidence type="ECO:0000256" key="1">
    <source>
        <dbReference type="ARBA" id="ARBA00006007"/>
    </source>
</evidence>
<proteinExistence type="inferred from homology"/>
<dbReference type="SUPFAM" id="SSF51366">
    <property type="entry name" value="Ribulose-phoshate binding barrel"/>
    <property type="match status" value="1"/>
</dbReference>
<dbReference type="Proteomes" id="UP000005435">
    <property type="component" value="Chromosome"/>
</dbReference>
<dbReference type="PIRSF" id="PIRSF005956">
    <property type="entry name" value="BtpA"/>
    <property type="match status" value="1"/>
</dbReference>
<dbReference type="InterPro" id="IPR013785">
    <property type="entry name" value="Aldolase_TIM"/>
</dbReference>
<evidence type="ECO:0000313" key="3">
    <source>
        <dbReference type="Proteomes" id="UP000005435"/>
    </source>
</evidence>
<dbReference type="InterPro" id="IPR005137">
    <property type="entry name" value="BtpA"/>
</dbReference>
<dbReference type="PANTHER" id="PTHR21381:SF3">
    <property type="entry name" value="SGC REGION PROTEIN SGCQ-RELATED"/>
    <property type="match status" value="1"/>
</dbReference>
<reference evidence="2 3" key="2">
    <citation type="journal article" date="2012" name="Stand. Genomic Sci.">
        <title>Complete Genome Sequence of Clostridium clariflavum DSM 19732.</title>
        <authorList>
            <person name="Izquierdo J.A."/>
            <person name="Goodwin L."/>
            <person name="Davenport K.W."/>
            <person name="Teshima H."/>
            <person name="Bruce D."/>
            <person name="Detter C."/>
            <person name="Tapia R."/>
            <person name="Han S."/>
            <person name="Land M."/>
            <person name="Hauser L."/>
            <person name="Jeffries C.D."/>
            <person name="Han J."/>
            <person name="Pitluck S."/>
            <person name="Nolan M."/>
            <person name="Chen A."/>
            <person name="Huntemann M."/>
            <person name="Mavromatis K."/>
            <person name="Mikhailova N."/>
            <person name="Liolios K."/>
            <person name="Woyke T."/>
            <person name="Lynd L.R."/>
        </authorList>
    </citation>
    <scope>NUCLEOTIDE SEQUENCE [LARGE SCALE GENOMIC DNA]</scope>
    <source>
        <strain evidence="3">DSM 19732 / NBRC 101661 / EBR45</strain>
    </source>
</reference>
<name>G8LZW3_ACECE</name>
<dbReference type="Gene3D" id="3.20.20.70">
    <property type="entry name" value="Aldolase class I"/>
    <property type="match status" value="1"/>
</dbReference>
<dbReference type="InterPro" id="IPR011060">
    <property type="entry name" value="RibuloseP-bd_barrel"/>
</dbReference>
<dbReference type="EMBL" id="CP003065">
    <property type="protein sequence ID" value="AEV69053.1"/>
    <property type="molecule type" value="Genomic_DNA"/>
</dbReference>
<gene>
    <name evidence="2" type="ordered locus">Clocl_2478</name>
</gene>
<dbReference type="HOGENOM" id="CLU_075239_1_0_9"/>
<dbReference type="OrthoDB" id="9791357at2"/>
<dbReference type="eggNOG" id="COG0434">
    <property type="taxonomic scope" value="Bacteria"/>
</dbReference>
<dbReference type="AlphaFoldDB" id="G8LZW3"/>
<organism evidence="2 3">
    <name type="scientific">Acetivibrio clariflavus (strain DSM 19732 / NBRC 101661 / EBR45)</name>
    <name type="common">Clostridium clariflavum</name>
    <dbReference type="NCBI Taxonomy" id="720554"/>
    <lineage>
        <taxon>Bacteria</taxon>
        <taxon>Bacillati</taxon>
        <taxon>Bacillota</taxon>
        <taxon>Clostridia</taxon>
        <taxon>Eubacteriales</taxon>
        <taxon>Oscillospiraceae</taxon>
        <taxon>Acetivibrio</taxon>
    </lineage>
</organism>